<protein>
    <recommendedName>
        <fullName evidence="9">Ig-like domain-containing protein</fullName>
    </recommendedName>
</protein>
<dbReference type="AlphaFoldDB" id="A0A8D9BHY4"/>
<dbReference type="InterPro" id="IPR007110">
    <property type="entry name" value="Ig-like_dom"/>
</dbReference>
<evidence type="ECO:0000256" key="6">
    <source>
        <dbReference type="ARBA" id="ARBA00023136"/>
    </source>
</evidence>
<dbReference type="InterPro" id="IPR013783">
    <property type="entry name" value="Ig-like_fold"/>
</dbReference>
<dbReference type="Gene3D" id="2.60.40.10">
    <property type="entry name" value="Immunoglobulins"/>
    <property type="match status" value="2"/>
</dbReference>
<feature type="domain" description="Ig-like" evidence="9">
    <location>
        <begin position="266"/>
        <end position="355"/>
    </location>
</feature>
<evidence type="ECO:0000256" key="5">
    <source>
        <dbReference type="ARBA" id="ARBA00022989"/>
    </source>
</evidence>
<dbReference type="SMART" id="SM00409">
    <property type="entry name" value="IG"/>
    <property type="match status" value="2"/>
</dbReference>
<keyword evidence="3 8" id="KW-0812">Transmembrane</keyword>
<evidence type="ECO:0000256" key="4">
    <source>
        <dbReference type="ARBA" id="ARBA00022729"/>
    </source>
</evidence>
<dbReference type="PROSITE" id="PS50835">
    <property type="entry name" value="IG_LIKE"/>
    <property type="match status" value="2"/>
</dbReference>
<comment type="subcellular location">
    <subcellularLocation>
        <location evidence="1">Membrane</location>
        <topology evidence="1">Single-pass type I membrane protein</topology>
    </subcellularLocation>
</comment>
<evidence type="ECO:0000256" key="7">
    <source>
        <dbReference type="ARBA" id="ARBA00023180"/>
    </source>
</evidence>
<reference evidence="10" key="1">
    <citation type="submission" date="2021-05" db="EMBL/GenBank/DDBJ databases">
        <authorList>
            <person name="Alioto T."/>
            <person name="Alioto T."/>
            <person name="Gomez Garrido J."/>
        </authorList>
    </citation>
    <scope>NUCLEOTIDE SEQUENCE</scope>
</reference>
<dbReference type="InterPro" id="IPR003599">
    <property type="entry name" value="Ig_sub"/>
</dbReference>
<evidence type="ECO:0000256" key="1">
    <source>
        <dbReference type="ARBA" id="ARBA00004479"/>
    </source>
</evidence>
<keyword evidence="4" id="KW-0732">Signal</keyword>
<name>A0A8D9BHY4_9HEMI</name>
<dbReference type="InterPro" id="IPR039311">
    <property type="entry name" value="FAM187A/B"/>
</dbReference>
<evidence type="ECO:0000313" key="10">
    <source>
        <dbReference type="EMBL" id="CAG6783097.1"/>
    </source>
</evidence>
<dbReference type="InterPro" id="IPR036179">
    <property type="entry name" value="Ig-like_dom_sf"/>
</dbReference>
<organism evidence="10">
    <name type="scientific">Cacopsylla melanoneura</name>
    <dbReference type="NCBI Taxonomy" id="428564"/>
    <lineage>
        <taxon>Eukaryota</taxon>
        <taxon>Metazoa</taxon>
        <taxon>Ecdysozoa</taxon>
        <taxon>Arthropoda</taxon>
        <taxon>Hexapoda</taxon>
        <taxon>Insecta</taxon>
        <taxon>Pterygota</taxon>
        <taxon>Neoptera</taxon>
        <taxon>Paraneoptera</taxon>
        <taxon>Hemiptera</taxon>
        <taxon>Sternorrhyncha</taxon>
        <taxon>Psylloidea</taxon>
        <taxon>Psyllidae</taxon>
        <taxon>Psyllinae</taxon>
        <taxon>Cacopsylla</taxon>
    </lineage>
</organism>
<accession>A0A8D9BHY4</accession>
<dbReference type="EMBL" id="HBUF01630439">
    <property type="protein sequence ID" value="CAG6783097.1"/>
    <property type="molecule type" value="Transcribed_RNA"/>
</dbReference>
<proteinExistence type="inferred from homology"/>
<dbReference type="SUPFAM" id="SSF48726">
    <property type="entry name" value="Immunoglobulin"/>
    <property type="match status" value="2"/>
</dbReference>
<dbReference type="PANTHER" id="PTHR32178:SF6">
    <property type="entry name" value="IG-LIKE DOMAIN-CONTAINING PROTEIN"/>
    <property type="match status" value="1"/>
</dbReference>
<feature type="domain" description="Ig-like" evidence="9">
    <location>
        <begin position="25"/>
        <end position="109"/>
    </location>
</feature>
<keyword evidence="7" id="KW-0325">Glycoprotein</keyword>
<dbReference type="InterPro" id="IPR013151">
    <property type="entry name" value="Immunoglobulin_dom"/>
</dbReference>
<dbReference type="PANTHER" id="PTHR32178">
    <property type="entry name" value="FAM187"/>
    <property type="match status" value="1"/>
</dbReference>
<keyword evidence="6 8" id="KW-0472">Membrane</keyword>
<feature type="transmembrane region" description="Helical" evidence="8">
    <location>
        <begin position="374"/>
        <end position="391"/>
    </location>
</feature>
<evidence type="ECO:0000259" key="9">
    <source>
        <dbReference type="PROSITE" id="PS50835"/>
    </source>
</evidence>
<keyword evidence="5 8" id="KW-1133">Transmembrane helix</keyword>
<evidence type="ECO:0000256" key="3">
    <source>
        <dbReference type="ARBA" id="ARBA00022692"/>
    </source>
</evidence>
<evidence type="ECO:0000256" key="8">
    <source>
        <dbReference type="SAM" id="Phobius"/>
    </source>
</evidence>
<comment type="similarity">
    <text evidence="2">Belongs to the FAM187 family.</text>
</comment>
<evidence type="ECO:0000256" key="2">
    <source>
        <dbReference type="ARBA" id="ARBA00008727"/>
    </source>
</evidence>
<dbReference type="Pfam" id="PF00047">
    <property type="entry name" value="ig"/>
    <property type="match status" value="1"/>
</dbReference>
<sequence>MARIELKASIVDFEDRYDLIEVPLGSTYQLACHYCNEQDDMAPKLWFTEKRLIFDDVPQEVKLGMSQNTTDNHLFLDLSNGLVIQNVTADDAGIYFCHATYQDVNNKYNYLLDVVVKPNQTVLGQSEQDLDNFAVSHLTTPNINFSASPLPDFKRLRDTFGILITVLTVWDKWTRCDPCENVRKRSARCLLKPSVYNESVLIALNISDDTTRSVFLASFELSCYSIEIREHLPQVFNMLQRIPDFVLVESCIPYDTLCNPHEAQGPRREPYYRNHYLLPEGSDLFLICPESSTDTAIQWRKDGIIIDPSKSAPGLESKIQLNSFSTLFLIDGSGFDMSGNYTCYVDGVRMQETIVRFISGDVVKEALHRRHRVYLLYILFLSFIFYIGGLIRGYTRRHKFRTIHWDELEQEDEDPRRLEVIVEED</sequence>
<dbReference type="GO" id="GO:0016020">
    <property type="term" value="C:membrane"/>
    <property type="evidence" value="ECO:0007669"/>
    <property type="project" value="UniProtKB-SubCell"/>
</dbReference>
<dbReference type="EMBL" id="HBUF01630440">
    <property type="protein sequence ID" value="CAG6783098.1"/>
    <property type="molecule type" value="Transcribed_RNA"/>
</dbReference>